<dbReference type="PRINTS" id="PR00081">
    <property type="entry name" value="GDHRDH"/>
</dbReference>
<evidence type="ECO:0000313" key="4">
    <source>
        <dbReference type="EMBL" id="OAQ69196.1"/>
    </source>
</evidence>
<dbReference type="Pfam" id="PF00106">
    <property type="entry name" value="adh_short"/>
    <property type="match status" value="1"/>
</dbReference>
<dbReference type="PANTHER" id="PTHR24320">
    <property type="entry name" value="RETINOL DEHYDROGENASE"/>
    <property type="match status" value="1"/>
</dbReference>
<dbReference type="Proteomes" id="UP000078397">
    <property type="component" value="Unassembled WGS sequence"/>
</dbReference>
<dbReference type="PANTHER" id="PTHR24320:SF282">
    <property type="entry name" value="WW DOMAIN-CONTAINING OXIDOREDUCTASE"/>
    <property type="match status" value="1"/>
</dbReference>
<dbReference type="STRING" id="1380566.A0A179FU60"/>
<dbReference type="GeneID" id="28857673"/>
<proteinExistence type="inferred from homology"/>
<keyword evidence="3" id="KW-0560">Oxidoreductase</keyword>
<evidence type="ECO:0000256" key="2">
    <source>
        <dbReference type="ARBA" id="ARBA00022857"/>
    </source>
</evidence>
<dbReference type="Gene3D" id="3.40.50.720">
    <property type="entry name" value="NAD(P)-binding Rossmann-like Domain"/>
    <property type="match status" value="1"/>
</dbReference>
<dbReference type="GO" id="GO:0016491">
    <property type="term" value="F:oxidoreductase activity"/>
    <property type="evidence" value="ECO:0007669"/>
    <property type="project" value="UniProtKB-KW"/>
</dbReference>
<dbReference type="OrthoDB" id="4953475at2759"/>
<keyword evidence="2" id="KW-0521">NADP</keyword>
<dbReference type="EMBL" id="LSBJ02000003">
    <property type="protein sequence ID" value="OAQ69196.1"/>
    <property type="molecule type" value="Genomic_DNA"/>
</dbReference>
<protein>
    <submittedName>
        <fullName evidence="4">Short chain dehydrogenase</fullName>
    </submittedName>
</protein>
<dbReference type="InterPro" id="IPR036291">
    <property type="entry name" value="NAD(P)-bd_dom_sf"/>
</dbReference>
<dbReference type="SUPFAM" id="SSF51735">
    <property type="entry name" value="NAD(P)-binding Rossmann-fold domains"/>
    <property type="match status" value="1"/>
</dbReference>
<organism evidence="4 5">
    <name type="scientific">Pochonia chlamydosporia 170</name>
    <dbReference type="NCBI Taxonomy" id="1380566"/>
    <lineage>
        <taxon>Eukaryota</taxon>
        <taxon>Fungi</taxon>
        <taxon>Dikarya</taxon>
        <taxon>Ascomycota</taxon>
        <taxon>Pezizomycotina</taxon>
        <taxon>Sordariomycetes</taxon>
        <taxon>Hypocreomycetidae</taxon>
        <taxon>Hypocreales</taxon>
        <taxon>Clavicipitaceae</taxon>
        <taxon>Pochonia</taxon>
    </lineage>
</organism>
<reference evidence="4 5" key="1">
    <citation type="journal article" date="2016" name="PLoS Pathog.">
        <title>Biosynthesis of antibiotic leucinostatins in bio-control fungus Purpureocillium lilacinum and their inhibition on phytophthora revealed by genome mining.</title>
        <authorList>
            <person name="Wang G."/>
            <person name="Liu Z."/>
            <person name="Lin R."/>
            <person name="Li E."/>
            <person name="Mao Z."/>
            <person name="Ling J."/>
            <person name="Yang Y."/>
            <person name="Yin W.B."/>
            <person name="Xie B."/>
        </authorList>
    </citation>
    <scope>NUCLEOTIDE SEQUENCE [LARGE SCALE GENOMIC DNA]</scope>
    <source>
        <strain evidence="4">170</strain>
    </source>
</reference>
<evidence type="ECO:0000256" key="3">
    <source>
        <dbReference type="ARBA" id="ARBA00023002"/>
    </source>
</evidence>
<dbReference type="RefSeq" id="XP_018146046.1">
    <property type="nucleotide sequence ID" value="XM_018293679.1"/>
</dbReference>
<comment type="caution">
    <text evidence="4">The sequence shown here is derived from an EMBL/GenBank/DDBJ whole genome shotgun (WGS) entry which is preliminary data.</text>
</comment>
<dbReference type="InterPro" id="IPR002347">
    <property type="entry name" value="SDR_fam"/>
</dbReference>
<keyword evidence="5" id="KW-1185">Reference proteome</keyword>
<name>A0A179FU60_METCM</name>
<gene>
    <name evidence="4" type="ORF">VFPPC_15926</name>
</gene>
<evidence type="ECO:0000313" key="5">
    <source>
        <dbReference type="Proteomes" id="UP000078397"/>
    </source>
</evidence>
<dbReference type="AlphaFoldDB" id="A0A179FU60"/>
<sequence length="338" mass="37682">MDKHWNPVHDMPDMRGKVVVVTGGNSGIGLHTVKHFVSKGAKVYFTARSEAKAQYTRQFVLSAAPQALSENLIWVSIDLSNVESVMQGANFIKSKEKKVDILVNNAGQLTRDLQTNDAGWEMVMAVCHVGHFVLTNALIPLLSAAAAEKDADVRVVTLSSNVVGIFLPHDYPFDFKSRGFLYGDTPYAPWKFRYLQRHFFTVDMLRYSLAKAANMIFAQELQRRFDDRGLNIISVSLHPGGVKSDAALAIFAEFMKPIMRRVMVGEDEGSFTTLFAATSKTVLSTAGYKGRYMEPIGQVMPSHPVTEDEEQVRGLWNNTAAEVAKYVEEHNCGVLEDW</sequence>
<comment type="similarity">
    <text evidence="1">Belongs to the short-chain dehydrogenases/reductases (SDR) family.</text>
</comment>
<accession>A0A179FU60</accession>
<dbReference type="KEGG" id="pchm:VFPPC_15926"/>
<evidence type="ECO:0000256" key="1">
    <source>
        <dbReference type="ARBA" id="ARBA00006484"/>
    </source>
</evidence>